<keyword evidence="4" id="KW-0575">Peroxidase</keyword>
<dbReference type="PROSITE" id="PS50292">
    <property type="entry name" value="PEROXIDASE_3"/>
    <property type="match status" value="1"/>
</dbReference>
<dbReference type="EMBL" id="JAWSTH010000014">
    <property type="protein sequence ID" value="MDW5594231.1"/>
    <property type="molecule type" value="Genomic_DNA"/>
</dbReference>
<dbReference type="InterPro" id="IPR019791">
    <property type="entry name" value="Haem_peroxidase_animal"/>
</dbReference>
<reference evidence="5" key="1">
    <citation type="submission" date="2023-07" db="EMBL/GenBank/DDBJ databases">
        <title>Conexibacter stalactiti sp. nov., isolated from stalactites in a lava cave and emended description of the genus Conexibacter.</title>
        <authorList>
            <person name="Lee S.D."/>
        </authorList>
    </citation>
    <scope>NUCLEOTIDE SEQUENCE [LARGE SCALE GENOMIC DNA]</scope>
    <source>
        <strain evidence="5">KCTC 39840</strain>
    </source>
</reference>
<evidence type="ECO:0000313" key="4">
    <source>
        <dbReference type="EMBL" id="MDW5594231.1"/>
    </source>
</evidence>
<dbReference type="GO" id="GO:0004601">
    <property type="term" value="F:peroxidase activity"/>
    <property type="evidence" value="ECO:0007669"/>
    <property type="project" value="UniProtKB-KW"/>
</dbReference>
<gene>
    <name evidence="4" type="ORF">R7226_07785</name>
</gene>
<organism evidence="4 5">
    <name type="scientific">Conexibacter stalactiti</name>
    <dbReference type="NCBI Taxonomy" id="1940611"/>
    <lineage>
        <taxon>Bacteria</taxon>
        <taxon>Bacillati</taxon>
        <taxon>Actinomycetota</taxon>
        <taxon>Thermoleophilia</taxon>
        <taxon>Solirubrobacterales</taxon>
        <taxon>Conexibacteraceae</taxon>
        <taxon>Conexibacter</taxon>
    </lineage>
</organism>
<dbReference type="InterPro" id="IPR037120">
    <property type="entry name" value="Haem_peroxidase_sf_animal"/>
</dbReference>
<dbReference type="RefSeq" id="WP_318596502.1">
    <property type="nucleotide sequence ID" value="NZ_JAWSTH010000014.1"/>
</dbReference>
<evidence type="ECO:0000256" key="1">
    <source>
        <dbReference type="ARBA" id="ARBA00004613"/>
    </source>
</evidence>
<dbReference type="Proteomes" id="UP001284601">
    <property type="component" value="Unassembled WGS sequence"/>
</dbReference>
<name>A0ABU4HLQ1_9ACTN</name>
<protein>
    <submittedName>
        <fullName evidence="4">Peroxidase family protein</fullName>
    </submittedName>
</protein>
<dbReference type="Pfam" id="PF03098">
    <property type="entry name" value="An_peroxidase"/>
    <property type="match status" value="1"/>
</dbReference>
<comment type="caution">
    <text evidence="4">The sequence shown here is derived from an EMBL/GenBank/DDBJ whole genome shotgun (WGS) entry which is preliminary data.</text>
</comment>
<keyword evidence="3" id="KW-0325">Glycoprotein</keyword>
<dbReference type="Gene3D" id="1.10.640.10">
    <property type="entry name" value="Haem peroxidase domain superfamily, animal type"/>
    <property type="match status" value="1"/>
</dbReference>
<dbReference type="PANTHER" id="PTHR11475:SF4">
    <property type="entry name" value="CHORION PEROXIDASE"/>
    <property type="match status" value="1"/>
</dbReference>
<evidence type="ECO:0000313" key="5">
    <source>
        <dbReference type="Proteomes" id="UP001284601"/>
    </source>
</evidence>
<keyword evidence="5" id="KW-1185">Reference proteome</keyword>
<dbReference type="PANTHER" id="PTHR11475">
    <property type="entry name" value="OXIDASE/PEROXIDASE"/>
    <property type="match status" value="1"/>
</dbReference>
<sequence>MDIARDHCLAPARVDAPIFGGRYRLLFDDLPPLTADETALHALGRPGGPCDGADVTDDADSAVAAVWPFFGQFIAHDITADRSPLVDRAATAELRNARAPKADLEGLYGAGPVGMPYLYRSDDPAKLLLAPNGSDLPRNHEGIALVGDPRNDVQLFTSQLAVAFVKLHNRLVDRLRDDGVADEQLFDAARQAATWHYQHVILREFLPGLIGAELTAELLESGPRLFRIDSDPYIPFEFADAAYRYGHAQIRNRYRVNERLGARPLFPDLMGFGPVPPEHAVDWTLQIDVAGHAPAQRSERIDGRLPAPLIALPTQVSGSEPGSDYASLATRDLQRGQAVGLASGEAIADRLGVPALSAEQVGLAQYGWDGETPLWFYILKEADALHEGEQLGPVGGRIVGEVLVGIIDADPASFRSLDPGWMPTLPARRAGAFGLADILVPPV</sequence>
<comment type="subcellular location">
    <subcellularLocation>
        <location evidence="1">Secreted</location>
    </subcellularLocation>
</comment>
<proteinExistence type="predicted"/>
<accession>A0ABU4HLQ1</accession>
<evidence type="ECO:0000256" key="2">
    <source>
        <dbReference type="ARBA" id="ARBA00022525"/>
    </source>
</evidence>
<keyword evidence="4" id="KW-0560">Oxidoreductase</keyword>
<dbReference type="SUPFAM" id="SSF48113">
    <property type="entry name" value="Heme-dependent peroxidases"/>
    <property type="match status" value="1"/>
</dbReference>
<evidence type="ECO:0000256" key="3">
    <source>
        <dbReference type="ARBA" id="ARBA00023180"/>
    </source>
</evidence>
<dbReference type="PRINTS" id="PR00457">
    <property type="entry name" value="ANPEROXIDASE"/>
</dbReference>
<dbReference type="InterPro" id="IPR010255">
    <property type="entry name" value="Haem_peroxidase_sf"/>
</dbReference>
<keyword evidence="2" id="KW-0964">Secreted</keyword>